<dbReference type="PANTHER" id="PTHR32071">
    <property type="entry name" value="TRANSCRIPTIONAL REGULATORY PROTEIN"/>
    <property type="match status" value="1"/>
</dbReference>
<dbReference type="PRINTS" id="PR01590">
    <property type="entry name" value="HTHFIS"/>
</dbReference>
<feature type="domain" description="Sigma-54 factor interaction" evidence="8">
    <location>
        <begin position="173"/>
        <end position="403"/>
    </location>
</feature>
<evidence type="ECO:0000313" key="11">
    <source>
        <dbReference type="Proteomes" id="UP000323671"/>
    </source>
</evidence>
<dbReference type="Gene3D" id="1.10.8.60">
    <property type="match status" value="1"/>
</dbReference>
<dbReference type="GO" id="GO:0043565">
    <property type="term" value="F:sequence-specific DNA binding"/>
    <property type="evidence" value="ECO:0007669"/>
    <property type="project" value="InterPro"/>
</dbReference>
<dbReference type="EMBL" id="CP022579">
    <property type="protein sequence ID" value="QEL65491.1"/>
    <property type="molecule type" value="Genomic_DNA"/>
</dbReference>
<dbReference type="KEGG" id="otr:OTERR_20150"/>
<feature type="coiled-coil region" evidence="6">
    <location>
        <begin position="139"/>
        <end position="166"/>
    </location>
</feature>
<dbReference type="InterPro" id="IPR025944">
    <property type="entry name" value="Sigma_54_int_dom_CS"/>
</dbReference>
<evidence type="ECO:0000256" key="4">
    <source>
        <dbReference type="ARBA" id="ARBA00023125"/>
    </source>
</evidence>
<dbReference type="PROSITE" id="PS50045">
    <property type="entry name" value="SIGMA54_INTERACT_4"/>
    <property type="match status" value="1"/>
</dbReference>
<keyword evidence="2" id="KW-0067">ATP-binding</keyword>
<dbReference type="InterPro" id="IPR013656">
    <property type="entry name" value="PAS_4"/>
</dbReference>
<dbReference type="PANTHER" id="PTHR32071:SF99">
    <property type="entry name" value="TRANSCRIPTIONAL REGULATORY PROTEIN"/>
    <property type="match status" value="1"/>
</dbReference>
<dbReference type="PROSITE" id="PS50112">
    <property type="entry name" value="PAS"/>
    <property type="match status" value="1"/>
</dbReference>
<dbReference type="Pfam" id="PF08448">
    <property type="entry name" value="PAS_4"/>
    <property type="match status" value="1"/>
</dbReference>
<dbReference type="InterPro" id="IPR002197">
    <property type="entry name" value="HTH_Fis"/>
</dbReference>
<keyword evidence="11" id="KW-1185">Reference proteome</keyword>
<gene>
    <name evidence="10" type="ORF">OTERR_20150</name>
</gene>
<dbReference type="FunFam" id="3.40.50.300:FF:000006">
    <property type="entry name" value="DNA-binding transcriptional regulator NtrC"/>
    <property type="match status" value="1"/>
</dbReference>
<name>A0A5C1E945_9RHOO</name>
<dbReference type="GO" id="GO:0005524">
    <property type="term" value="F:ATP binding"/>
    <property type="evidence" value="ECO:0007669"/>
    <property type="project" value="UniProtKB-KW"/>
</dbReference>
<dbReference type="SUPFAM" id="SSF46689">
    <property type="entry name" value="Homeodomain-like"/>
    <property type="match status" value="1"/>
</dbReference>
<accession>A0A5C1E945</accession>
<dbReference type="InterPro" id="IPR025662">
    <property type="entry name" value="Sigma_54_int_dom_ATP-bd_1"/>
</dbReference>
<reference evidence="10 11" key="1">
    <citation type="submission" date="2017-07" db="EMBL/GenBank/DDBJ databases">
        <title>Complete genome sequence of Oryzomicrobium terrae TPP412.</title>
        <authorList>
            <person name="Chiu L.-W."/>
            <person name="Lo K.-J."/>
            <person name="Tsai Y.-M."/>
            <person name="Lin S.-S."/>
            <person name="Kuo C.-H."/>
            <person name="Liu C.-T."/>
        </authorList>
    </citation>
    <scope>NUCLEOTIDE SEQUENCE [LARGE SCALE GENOMIC DNA]</scope>
    <source>
        <strain evidence="10 11">TPP412</strain>
    </source>
</reference>
<dbReference type="Proteomes" id="UP000323671">
    <property type="component" value="Chromosome"/>
</dbReference>
<dbReference type="InterPro" id="IPR058031">
    <property type="entry name" value="AAA_lid_NorR"/>
</dbReference>
<keyword evidence="3" id="KW-0805">Transcription regulation</keyword>
<dbReference type="PROSITE" id="PS00676">
    <property type="entry name" value="SIGMA54_INTERACT_2"/>
    <property type="match status" value="1"/>
</dbReference>
<evidence type="ECO:0000313" key="10">
    <source>
        <dbReference type="EMBL" id="QEL65491.1"/>
    </source>
</evidence>
<dbReference type="Gene3D" id="3.40.50.300">
    <property type="entry name" value="P-loop containing nucleotide triphosphate hydrolases"/>
    <property type="match status" value="1"/>
</dbReference>
<evidence type="ECO:0000256" key="2">
    <source>
        <dbReference type="ARBA" id="ARBA00022840"/>
    </source>
</evidence>
<dbReference type="SMART" id="SM00382">
    <property type="entry name" value="AAA"/>
    <property type="match status" value="1"/>
</dbReference>
<keyword evidence="6" id="KW-0175">Coiled coil</keyword>
<dbReference type="InterPro" id="IPR025943">
    <property type="entry name" value="Sigma_54_int_dom_ATP-bd_2"/>
</dbReference>
<keyword evidence="4" id="KW-0238">DNA-binding</keyword>
<protein>
    <submittedName>
        <fullName evidence="10">PAS modulated sigma-54 specific transcriptional regulator, Fis family</fullName>
    </submittedName>
</protein>
<dbReference type="PROSITE" id="PS00675">
    <property type="entry name" value="SIGMA54_INTERACT_1"/>
    <property type="match status" value="1"/>
</dbReference>
<dbReference type="InterPro" id="IPR002078">
    <property type="entry name" value="Sigma_54_int"/>
</dbReference>
<dbReference type="AlphaFoldDB" id="A0A5C1E945"/>
<dbReference type="InterPro" id="IPR009057">
    <property type="entry name" value="Homeodomain-like_sf"/>
</dbReference>
<dbReference type="Gene3D" id="3.30.450.20">
    <property type="entry name" value="PAS domain"/>
    <property type="match status" value="1"/>
</dbReference>
<dbReference type="SMART" id="SM00091">
    <property type="entry name" value="PAS"/>
    <property type="match status" value="1"/>
</dbReference>
<dbReference type="InterPro" id="IPR000014">
    <property type="entry name" value="PAS"/>
</dbReference>
<feature type="region of interest" description="Disordered" evidence="7">
    <location>
        <begin position="421"/>
        <end position="440"/>
    </location>
</feature>
<evidence type="ECO:0000256" key="3">
    <source>
        <dbReference type="ARBA" id="ARBA00023015"/>
    </source>
</evidence>
<evidence type="ECO:0000256" key="1">
    <source>
        <dbReference type="ARBA" id="ARBA00022741"/>
    </source>
</evidence>
<evidence type="ECO:0000256" key="5">
    <source>
        <dbReference type="ARBA" id="ARBA00023163"/>
    </source>
</evidence>
<dbReference type="CDD" id="cd00009">
    <property type="entry name" value="AAA"/>
    <property type="match status" value="1"/>
</dbReference>
<dbReference type="SUPFAM" id="SSF52540">
    <property type="entry name" value="P-loop containing nucleoside triphosphate hydrolases"/>
    <property type="match status" value="1"/>
</dbReference>
<dbReference type="CDD" id="cd00130">
    <property type="entry name" value="PAS"/>
    <property type="match status" value="1"/>
</dbReference>
<feature type="domain" description="PAS" evidence="9">
    <location>
        <begin position="31"/>
        <end position="72"/>
    </location>
</feature>
<evidence type="ECO:0000259" key="8">
    <source>
        <dbReference type="PROSITE" id="PS50045"/>
    </source>
</evidence>
<dbReference type="Pfam" id="PF00158">
    <property type="entry name" value="Sigma54_activat"/>
    <property type="match status" value="1"/>
</dbReference>
<dbReference type="InterPro" id="IPR027417">
    <property type="entry name" value="P-loop_NTPase"/>
</dbReference>
<evidence type="ECO:0000256" key="7">
    <source>
        <dbReference type="SAM" id="MobiDB-lite"/>
    </source>
</evidence>
<organism evidence="10 11">
    <name type="scientific">Oryzomicrobium terrae</name>
    <dbReference type="NCBI Taxonomy" id="1735038"/>
    <lineage>
        <taxon>Bacteria</taxon>
        <taxon>Pseudomonadati</taxon>
        <taxon>Pseudomonadota</taxon>
        <taxon>Betaproteobacteria</taxon>
        <taxon>Rhodocyclales</taxon>
        <taxon>Rhodocyclaceae</taxon>
        <taxon>Oryzomicrobium</taxon>
    </lineage>
</organism>
<keyword evidence="1" id="KW-0547">Nucleotide-binding</keyword>
<dbReference type="SUPFAM" id="SSF55785">
    <property type="entry name" value="PYP-like sensor domain (PAS domain)"/>
    <property type="match status" value="1"/>
</dbReference>
<dbReference type="Pfam" id="PF25601">
    <property type="entry name" value="AAA_lid_14"/>
    <property type="match status" value="1"/>
</dbReference>
<dbReference type="Gene3D" id="1.10.10.60">
    <property type="entry name" value="Homeodomain-like"/>
    <property type="match status" value="1"/>
</dbReference>
<dbReference type="InterPro" id="IPR003593">
    <property type="entry name" value="AAA+_ATPase"/>
</dbReference>
<evidence type="ECO:0000256" key="6">
    <source>
        <dbReference type="SAM" id="Coils"/>
    </source>
</evidence>
<dbReference type="GO" id="GO:0006355">
    <property type="term" value="P:regulation of DNA-templated transcription"/>
    <property type="evidence" value="ECO:0007669"/>
    <property type="project" value="InterPro"/>
</dbReference>
<dbReference type="Pfam" id="PF02954">
    <property type="entry name" value="HTH_8"/>
    <property type="match status" value="1"/>
</dbReference>
<feature type="compositionally biased region" description="Low complexity" evidence="7">
    <location>
        <begin position="421"/>
        <end position="430"/>
    </location>
</feature>
<evidence type="ECO:0000259" key="9">
    <source>
        <dbReference type="PROSITE" id="PS50112"/>
    </source>
</evidence>
<proteinExistence type="predicted"/>
<dbReference type="PROSITE" id="PS00688">
    <property type="entry name" value="SIGMA54_INTERACT_3"/>
    <property type="match status" value="1"/>
</dbReference>
<keyword evidence="5" id="KW-0804">Transcription</keyword>
<dbReference type="InterPro" id="IPR035965">
    <property type="entry name" value="PAS-like_dom_sf"/>
</dbReference>
<sequence length="504" mass="55076">MNARLDLPFPPMPLALTAPELVDFQRVRERAMQSLFESLESLCEGTLVVDRDSRIVWINDRYVKRFGFATPEDAIGKRVEEVIPNTLMGEVVRSGKPILLDILEAEPVPFVVTRLPLKDDAGEVIGAVGFALYDKLQPLQPLYGRLSRLQQELAQAQKKLAEERRAKYTFSNFVGISPATMELKRQGRRAARLDTTVLLLGETGTGKELIAHAIHSASDRADKPFVGVNVAAIPDTLLETEFFGAAPGAYTGVDKKGRIGKFELANGGTLFLDEVGDMPLNLQAKLLRALQEQEVEPVGSNRVIKVDARIIAATSVDLAKRVAEGRFRSDLYYRLNVLSVTVPPLRQRLDDLPVLCEHILENIAQRTGLPQRELDASALDLLRRCPWPGNIRELRNALEQATLLSDHLRLSAADFTNLSPATEPAAATASRADDDADAPLTPDDIPAYSEAVADFERRLIRQALAACAGKVPEAAQRLGLGRATLYKKIAALGIATGSTAAKAP</sequence>